<sequence length="345" mass="39464">MHRREAATWHHLTFQHGLLDAWTLDSFRKMSKKDYTFDNGRKGQGSAVSRIDKFLVSQELDSKGGRIEAAPSIRKISDHSPLVITIWGRTSAPPKTTTYFDISLFKEDANRDALVEAWEGSQPLPNQDSDWPGWFEAATKRVLQCNGKLAKERKREKGARTRGLQQKTRLVEIRLQEDLKDEVVRDILSTAQGHMADSLQEQVVRNHQLSASTWFRYRDTCSKKFFDFHRIGRKRTLLKELTTEEGEIKGQEDLAHYIRSFYTHLYTLEAEAPGTSEAREACWTSTPTRISTETNQEPTKDLTLKEIRDAITTMPKGKASGGSPRLGRGEQPRSRSLATRFRKSL</sequence>
<accession>A0ABP0WY28</accession>
<name>A0ABP0WY28_9BRYO</name>
<dbReference type="EMBL" id="OZ020099">
    <property type="protein sequence ID" value="CAK9271259.1"/>
    <property type="molecule type" value="Genomic_DNA"/>
</dbReference>
<proteinExistence type="predicted"/>
<dbReference type="InterPro" id="IPR036691">
    <property type="entry name" value="Endo/exonu/phosph_ase_sf"/>
</dbReference>
<dbReference type="Gene3D" id="3.60.10.10">
    <property type="entry name" value="Endonuclease/exonuclease/phosphatase"/>
    <property type="match status" value="1"/>
</dbReference>
<evidence type="ECO:0000313" key="2">
    <source>
        <dbReference type="EMBL" id="CAK9271259.1"/>
    </source>
</evidence>
<gene>
    <name evidence="2" type="ORF">CSSPJE1EN1_LOCUS16737</name>
</gene>
<dbReference type="SUPFAM" id="SSF56219">
    <property type="entry name" value="DNase I-like"/>
    <property type="match status" value="1"/>
</dbReference>
<feature type="region of interest" description="Disordered" evidence="1">
    <location>
        <begin position="311"/>
        <end position="345"/>
    </location>
</feature>
<dbReference type="Proteomes" id="UP001497444">
    <property type="component" value="Chromosome 4"/>
</dbReference>
<evidence type="ECO:0000313" key="3">
    <source>
        <dbReference type="Proteomes" id="UP001497444"/>
    </source>
</evidence>
<evidence type="ECO:0008006" key="4">
    <source>
        <dbReference type="Google" id="ProtNLM"/>
    </source>
</evidence>
<evidence type="ECO:0000256" key="1">
    <source>
        <dbReference type="SAM" id="MobiDB-lite"/>
    </source>
</evidence>
<protein>
    <recommendedName>
        <fullName evidence="4">Endonuclease/exonuclease/phosphatase domain-containing protein</fullName>
    </recommendedName>
</protein>
<keyword evidence="3" id="KW-1185">Reference proteome</keyword>
<reference evidence="2" key="1">
    <citation type="submission" date="2024-02" db="EMBL/GenBank/DDBJ databases">
        <authorList>
            <consortium name="ELIXIR-Norway"/>
            <consortium name="Elixir Norway"/>
        </authorList>
    </citation>
    <scope>NUCLEOTIDE SEQUENCE</scope>
</reference>
<organism evidence="2 3">
    <name type="scientific">Sphagnum jensenii</name>
    <dbReference type="NCBI Taxonomy" id="128206"/>
    <lineage>
        <taxon>Eukaryota</taxon>
        <taxon>Viridiplantae</taxon>
        <taxon>Streptophyta</taxon>
        <taxon>Embryophyta</taxon>
        <taxon>Bryophyta</taxon>
        <taxon>Sphagnophytina</taxon>
        <taxon>Sphagnopsida</taxon>
        <taxon>Sphagnales</taxon>
        <taxon>Sphagnaceae</taxon>
        <taxon>Sphagnum</taxon>
    </lineage>
</organism>